<organism evidence="5 6">
    <name type="scientific">Azomonas agilis</name>
    <dbReference type="NCBI Taxonomy" id="116849"/>
    <lineage>
        <taxon>Bacteria</taxon>
        <taxon>Pseudomonadati</taxon>
        <taxon>Pseudomonadota</taxon>
        <taxon>Gammaproteobacteria</taxon>
        <taxon>Pseudomonadales</taxon>
        <taxon>Pseudomonadaceae</taxon>
        <taxon>Azomonas</taxon>
    </lineage>
</organism>
<protein>
    <submittedName>
        <fullName evidence="5">Biotin-dependent carboxylase-like uncharacterized protein</fullName>
    </submittedName>
</protein>
<dbReference type="RefSeq" id="WP_144572287.1">
    <property type="nucleotide sequence ID" value="NZ_VLKG01000010.1"/>
</dbReference>
<feature type="domain" description="Carboxyltransferase" evidence="4">
    <location>
        <begin position="31"/>
        <end position="311"/>
    </location>
</feature>
<dbReference type="SUPFAM" id="SSF50891">
    <property type="entry name" value="Cyclophilin-like"/>
    <property type="match status" value="1"/>
</dbReference>
<dbReference type="EMBL" id="VLKG01000010">
    <property type="protein sequence ID" value="TWH64304.1"/>
    <property type="molecule type" value="Genomic_DNA"/>
</dbReference>
<evidence type="ECO:0000256" key="3">
    <source>
        <dbReference type="ARBA" id="ARBA00022840"/>
    </source>
</evidence>
<dbReference type="InterPro" id="IPR029000">
    <property type="entry name" value="Cyclophilin-like_dom_sf"/>
</dbReference>
<dbReference type="GO" id="GO:0016787">
    <property type="term" value="F:hydrolase activity"/>
    <property type="evidence" value="ECO:0007669"/>
    <property type="project" value="UniProtKB-KW"/>
</dbReference>
<keyword evidence="6" id="KW-1185">Reference proteome</keyword>
<keyword evidence="2" id="KW-0378">Hydrolase</keyword>
<sequence length="317" mass="34541">MTDASLPNGLRVLACTPLTLLQDAGRWGWQHLGVSPSGVMDLRAAAWANYLLGNPWGTPLLEWALGGLRLQIKQDTWIAVCGAERSITLDGQTCPHATRFAVRSGQLLELGAAVAGLWGYLAVAGGFQVKPVLGSVATQMRERLGGLGGQGQIIKAGDWLPCHRAHYPRAAHRPLAFKPDYRNPKPVRVMLNPATVKDGSWTDAPFWEQRWRLSPSSDRMGIRLQGKALAALPVVPWSQGVVTGSIQLPPDGQPIVLMADRQTIGGYPVLGWAHPLDLGALAQIPAGQSVQFQPIERAQVQQDLRCFYRFFRPDAQT</sequence>
<keyword evidence="3" id="KW-0067">ATP-binding</keyword>
<dbReference type="Pfam" id="PF02626">
    <property type="entry name" value="CT_A_B"/>
    <property type="match status" value="1"/>
</dbReference>
<dbReference type="InterPro" id="IPR052708">
    <property type="entry name" value="PxpC"/>
</dbReference>
<dbReference type="GO" id="GO:0005524">
    <property type="term" value="F:ATP binding"/>
    <property type="evidence" value="ECO:0007669"/>
    <property type="project" value="UniProtKB-KW"/>
</dbReference>
<comment type="caution">
    <text evidence="5">The sequence shown here is derived from an EMBL/GenBank/DDBJ whole genome shotgun (WGS) entry which is preliminary data.</text>
</comment>
<dbReference type="SMART" id="SM00797">
    <property type="entry name" value="AHS2"/>
    <property type="match status" value="1"/>
</dbReference>
<evidence type="ECO:0000256" key="1">
    <source>
        <dbReference type="ARBA" id="ARBA00022741"/>
    </source>
</evidence>
<dbReference type="InterPro" id="IPR003778">
    <property type="entry name" value="CT_A_B"/>
</dbReference>
<proteinExistence type="predicted"/>
<evidence type="ECO:0000313" key="6">
    <source>
        <dbReference type="Proteomes" id="UP000319627"/>
    </source>
</evidence>
<dbReference type="PANTHER" id="PTHR43309:SF4">
    <property type="entry name" value="CARBOXYLTRANSFERASE DOMAIN-CONTAINING PROTEIN"/>
    <property type="match status" value="1"/>
</dbReference>
<evidence type="ECO:0000259" key="4">
    <source>
        <dbReference type="SMART" id="SM00797"/>
    </source>
</evidence>
<dbReference type="Proteomes" id="UP000319627">
    <property type="component" value="Unassembled WGS sequence"/>
</dbReference>
<evidence type="ECO:0000256" key="2">
    <source>
        <dbReference type="ARBA" id="ARBA00022801"/>
    </source>
</evidence>
<dbReference type="OrthoDB" id="9768696at2"/>
<dbReference type="Gene3D" id="2.40.100.10">
    <property type="entry name" value="Cyclophilin-like"/>
    <property type="match status" value="1"/>
</dbReference>
<dbReference type="NCBIfam" id="TIGR00724">
    <property type="entry name" value="urea_amlyse_rel"/>
    <property type="match status" value="1"/>
</dbReference>
<dbReference type="AlphaFoldDB" id="A0A562I0Q6"/>
<keyword evidence="1" id="KW-0547">Nucleotide-binding</keyword>
<reference evidence="5 6" key="1">
    <citation type="submission" date="2019-07" db="EMBL/GenBank/DDBJ databases">
        <title>Genomic Encyclopedia of Type Strains, Phase I: the one thousand microbial genomes (KMG-I) project.</title>
        <authorList>
            <person name="Kyrpides N."/>
        </authorList>
    </citation>
    <scope>NUCLEOTIDE SEQUENCE [LARGE SCALE GENOMIC DNA]</scope>
    <source>
        <strain evidence="5 6">DSM 375</strain>
    </source>
</reference>
<accession>A0A562I0Q6</accession>
<name>A0A562I0Q6_9GAMM</name>
<evidence type="ECO:0000313" key="5">
    <source>
        <dbReference type="EMBL" id="TWH64304.1"/>
    </source>
</evidence>
<dbReference type="PANTHER" id="PTHR43309">
    <property type="entry name" value="5-OXOPROLINASE SUBUNIT C"/>
    <property type="match status" value="1"/>
</dbReference>
<gene>
    <name evidence="5" type="ORF">LX59_02507</name>
</gene>